<feature type="compositionally biased region" description="Polar residues" evidence="5">
    <location>
        <begin position="185"/>
        <end position="197"/>
    </location>
</feature>
<evidence type="ECO:0000256" key="5">
    <source>
        <dbReference type="SAM" id="MobiDB-lite"/>
    </source>
</evidence>
<keyword evidence="4" id="KW-0175">Coiled coil</keyword>
<dbReference type="InterPro" id="IPR023093">
    <property type="entry name" value="ScpA-like_C"/>
</dbReference>
<dbReference type="Pfam" id="PF04825">
    <property type="entry name" value="Rad21_Rec8_N"/>
    <property type="match status" value="1"/>
</dbReference>
<feature type="coiled-coil region" evidence="4">
    <location>
        <begin position="445"/>
        <end position="472"/>
    </location>
</feature>
<keyword evidence="9" id="KW-1185">Reference proteome</keyword>
<name>A0ABR3DR71_NEUIN</name>
<dbReference type="InterPro" id="IPR036390">
    <property type="entry name" value="WH_DNA-bd_sf"/>
</dbReference>
<evidence type="ECO:0000313" key="9">
    <source>
        <dbReference type="Proteomes" id="UP001451303"/>
    </source>
</evidence>
<evidence type="ECO:0000313" key="8">
    <source>
        <dbReference type="EMBL" id="KAL0474393.1"/>
    </source>
</evidence>
<feature type="compositionally biased region" description="Low complexity" evidence="5">
    <location>
        <begin position="625"/>
        <end position="637"/>
    </location>
</feature>
<protein>
    <submittedName>
        <fullName evidence="8">Rec8 like domain-containing protein</fullName>
    </submittedName>
</protein>
<dbReference type="Pfam" id="PF04824">
    <property type="entry name" value="Rad21_Rec8"/>
    <property type="match status" value="1"/>
</dbReference>
<feature type="region of interest" description="Disordered" evidence="5">
    <location>
        <begin position="185"/>
        <end position="207"/>
    </location>
</feature>
<feature type="region of interest" description="Disordered" evidence="5">
    <location>
        <begin position="582"/>
        <end position="638"/>
    </location>
</feature>
<evidence type="ECO:0000259" key="7">
    <source>
        <dbReference type="Pfam" id="PF04825"/>
    </source>
</evidence>
<dbReference type="InterPro" id="IPR039781">
    <property type="entry name" value="Rad21/Rec8-like"/>
</dbReference>
<comment type="caution">
    <text evidence="8">The sequence shown here is derived from an EMBL/GenBank/DDBJ whole genome shotgun (WGS) entry which is preliminary data.</text>
</comment>
<feature type="region of interest" description="Disordered" evidence="5">
    <location>
        <begin position="472"/>
        <end position="567"/>
    </location>
</feature>
<dbReference type="Proteomes" id="UP001451303">
    <property type="component" value="Unassembled WGS sequence"/>
</dbReference>
<dbReference type="InterPro" id="IPR006910">
    <property type="entry name" value="Rad21_Rec8_N"/>
</dbReference>
<dbReference type="InterPro" id="IPR006909">
    <property type="entry name" value="Rad21/Rec8_C_eu"/>
</dbReference>
<comment type="subcellular location">
    <subcellularLocation>
        <location evidence="1">Nucleus</location>
    </subcellularLocation>
</comment>
<comment type="similarity">
    <text evidence="2">Belongs to the rad21 family.</text>
</comment>
<accession>A0ABR3DR71</accession>
<evidence type="ECO:0000256" key="4">
    <source>
        <dbReference type="SAM" id="Coils"/>
    </source>
</evidence>
<dbReference type="SUPFAM" id="SSF46785">
    <property type="entry name" value="Winged helix' DNA-binding domain"/>
    <property type="match status" value="1"/>
</dbReference>
<keyword evidence="3" id="KW-0539">Nucleus</keyword>
<evidence type="ECO:0000256" key="3">
    <source>
        <dbReference type="ARBA" id="ARBA00023242"/>
    </source>
</evidence>
<dbReference type="PANTHER" id="PTHR12585">
    <property type="entry name" value="SCC1 / RAD21 FAMILY MEMBER"/>
    <property type="match status" value="1"/>
</dbReference>
<dbReference type="Gene3D" id="1.10.10.580">
    <property type="entry name" value="Structural maintenance of chromosome 1. Chain E"/>
    <property type="match status" value="1"/>
</dbReference>
<sequence length="766" mass="83313">MFYSHEILTNQQYGVATVWLVSTFGLRSSNRKISRKAIQEVNVRKACETILQPGAPIALRLQGSLLFGVSRVFSQQCSYVLTDAEKIHMHMRCFYNVLGGTENALDPQAGKAKRNQLIIPDDPNFEINMGLPAFRLDEDGNLASLFQSQASCKTSSQFSPLDRFNLTPDGSGSFLLGLDLPQSSPADPLYSQPSSYSLGPLSQHKPDDDMMEFGEPEANAEIFGDWGIEIDADGNVMATVEEPELPVLPRPEEERTRATPFGQGHNGSELSFDDQGDLLMSGGTAPPPDADEVPGLVPDQVEQAQEDQLMEEVEEAQAIAEEPVVEAVATPVQRRQRRRTMLVPDHDTKIRRHKLKSWSTDYLANAERANNAAVRAAAMNPTTAKKHAYELIFGRGVGRVGALENGLNSGNHRSHPLAALFSGANFASEALGIDIDEEVEAQGRRSRRRTALEALELEEEDAERRVRRRLNDENGEEHQAQAQQNAEPQTGAGRDGLPTGGVEEDAEIGRRDGSALPDIPSDAPWNRPSSLVPGSSMKGDNHHPGSSRQVSASPLHSRGSHLAHLPPIDRFSDAGSYAPFLHSGGAPGFSSDPIMPPGEDEPQLPHLPGGPQGGRDLLRRTPSGEAETAATQAAAETSQVMRDALDRDGHNFLAYVNMVAKARGETRSLGGGGGAPPSSSHAHAHGDGKDRLLRQWVAFDELLDEPRDRTRQVATQAFYNVLVLATKDAIKVEQDMEGFQPFGEIRVGIEVSEAEMLALMEEDSDE</sequence>
<feature type="domain" description="Rad21/Rec8-like protein N-terminal" evidence="7">
    <location>
        <begin position="1"/>
        <end position="115"/>
    </location>
</feature>
<dbReference type="CDD" id="cd21789">
    <property type="entry name" value="Rad21_Rec8_M_SpRec8p-like"/>
    <property type="match status" value="1"/>
</dbReference>
<gene>
    <name evidence="8" type="ORF">QR685DRAFT_8314</name>
</gene>
<proteinExistence type="inferred from homology"/>
<feature type="domain" description="Rad21/Rec8-like protein C-terminal eukaryotic" evidence="6">
    <location>
        <begin position="700"/>
        <end position="746"/>
    </location>
</feature>
<dbReference type="PANTHER" id="PTHR12585:SF70">
    <property type="entry name" value="RAD21_REC8 N TERMINAL DOMAIN PROTEIN (AFU_ORTHOLOGUE AFUA_6G02900)"/>
    <property type="match status" value="1"/>
</dbReference>
<organism evidence="8 9">
    <name type="scientific">Neurospora intermedia</name>
    <dbReference type="NCBI Taxonomy" id="5142"/>
    <lineage>
        <taxon>Eukaryota</taxon>
        <taxon>Fungi</taxon>
        <taxon>Dikarya</taxon>
        <taxon>Ascomycota</taxon>
        <taxon>Pezizomycotina</taxon>
        <taxon>Sordariomycetes</taxon>
        <taxon>Sordariomycetidae</taxon>
        <taxon>Sordariales</taxon>
        <taxon>Sordariaceae</taxon>
        <taxon>Neurospora</taxon>
    </lineage>
</organism>
<feature type="region of interest" description="Disordered" evidence="5">
    <location>
        <begin position="243"/>
        <end position="295"/>
    </location>
</feature>
<reference evidence="8 9" key="1">
    <citation type="submission" date="2023-09" db="EMBL/GenBank/DDBJ databases">
        <title>Multi-omics analysis of a traditional fermented food reveals byproduct-associated fungal strains for waste-to-food upcycling.</title>
        <authorList>
            <consortium name="Lawrence Berkeley National Laboratory"/>
            <person name="Rekdal V.M."/>
            <person name="Villalobos-Escobedo J.M."/>
            <person name="Rodriguez-Valeron N."/>
            <person name="Garcia M.O."/>
            <person name="Vasquez D.P."/>
            <person name="Damayanti I."/>
            <person name="Sorensen P.M."/>
            <person name="Baidoo E.E."/>
            <person name="De Carvalho A.C."/>
            <person name="Riley R."/>
            <person name="Lipzen A."/>
            <person name="He G."/>
            <person name="Yan M."/>
            <person name="Haridas S."/>
            <person name="Daum C."/>
            <person name="Yoshinaga Y."/>
            <person name="Ng V."/>
            <person name="Grigoriev I.V."/>
            <person name="Munk R."/>
            <person name="Nuraida L."/>
            <person name="Wijaya C.H."/>
            <person name="Morales P.-C."/>
            <person name="Keasling J.D."/>
        </authorList>
    </citation>
    <scope>NUCLEOTIDE SEQUENCE [LARGE SCALE GENOMIC DNA]</scope>
    <source>
        <strain evidence="8 9">FGSC 2613</strain>
    </source>
</reference>
<feature type="compositionally biased region" description="Polar residues" evidence="5">
    <location>
        <begin position="544"/>
        <end position="554"/>
    </location>
</feature>
<evidence type="ECO:0000256" key="2">
    <source>
        <dbReference type="ARBA" id="ARBA00009870"/>
    </source>
</evidence>
<dbReference type="EMBL" id="JAVLET010000001">
    <property type="protein sequence ID" value="KAL0474393.1"/>
    <property type="molecule type" value="Genomic_DNA"/>
</dbReference>
<evidence type="ECO:0000256" key="1">
    <source>
        <dbReference type="ARBA" id="ARBA00004123"/>
    </source>
</evidence>
<feature type="region of interest" description="Disordered" evidence="5">
    <location>
        <begin position="666"/>
        <end position="687"/>
    </location>
</feature>
<feature type="compositionally biased region" description="Low complexity" evidence="5">
    <location>
        <begin position="480"/>
        <end position="489"/>
    </location>
</feature>
<evidence type="ECO:0000259" key="6">
    <source>
        <dbReference type="Pfam" id="PF04824"/>
    </source>
</evidence>